<dbReference type="PANTHER" id="PTHR45683">
    <property type="entry name" value="MITOCHONDRIAL NICOTINAMIDE ADENINE DINUCLEOTIDE TRANSPORTER 1-RELATED-RELATED"/>
    <property type="match status" value="1"/>
</dbReference>
<dbReference type="InterPro" id="IPR018108">
    <property type="entry name" value="MCP_transmembrane"/>
</dbReference>
<sequence length="452" mass="51518">MTESDTFNPYANLNAYGNLSLPTGSANFQVPNPYLDFNPEDLEDLDIQVEERMNAKGLAAYAALKYFSTAMANPFEVGQTLLQVQYLPRDEEDQESTDEEKEKVKSDDPYANEDMDEDDLEYFDVQMNSTVDPSSGQSKKPADHMGYLIRKSVYDESTRPVYQLPPLDTNTWGVMKALVRQPTEGWRSLWKGQFTNWLYDMTHLFLQPSLEGMLNDSFNLYDDTIPLVHLDDARPNVATLVASHLAVGVLLSPLEMVRTRLIVQTSSKKHRKYQGPFHCLKTIIAEEGFGALYWSHNLLPTVIYHTISPLISNTIPLVIERVLHIDPLESPFVYSLVELAFNTLDVLITLPLDTIRKRLQCQIRTRTPGKSFETVVETRRVPYTSLIDCGKRILMEESVRPRSKKGKKNKDLKGVQTWNWRGLYPGVGMHLSSNLAMFAVNLVNGIQTEEEW</sequence>
<comment type="similarity">
    <text evidence="2 9">Belongs to the mitochondrial carrier (TC 2.A.29) family.</text>
</comment>
<keyword evidence="3 9" id="KW-0813">Transport</keyword>
<proteinExistence type="inferred from homology"/>
<evidence type="ECO:0000256" key="8">
    <source>
        <dbReference type="PROSITE-ProRule" id="PRU00282"/>
    </source>
</evidence>
<evidence type="ECO:0000256" key="7">
    <source>
        <dbReference type="ARBA" id="ARBA00023136"/>
    </source>
</evidence>
<feature type="repeat" description="Solcar" evidence="8">
    <location>
        <begin position="234"/>
        <end position="321"/>
    </location>
</feature>
<feature type="compositionally biased region" description="Acidic residues" evidence="10">
    <location>
        <begin position="90"/>
        <end position="99"/>
    </location>
</feature>
<protein>
    <recommendedName>
        <fullName evidence="13">Mitochondrial carrier</fullName>
    </recommendedName>
</protein>
<keyword evidence="12" id="KW-1185">Reference proteome</keyword>
<keyword evidence="4 8" id="KW-0812">Transmembrane</keyword>
<keyword evidence="6" id="KW-1133">Transmembrane helix</keyword>
<name>A0ABR2W7N9_9FUNG</name>
<evidence type="ECO:0000256" key="9">
    <source>
        <dbReference type="RuleBase" id="RU000488"/>
    </source>
</evidence>
<evidence type="ECO:0000313" key="11">
    <source>
        <dbReference type="EMBL" id="KAK9722207.1"/>
    </source>
</evidence>
<feature type="region of interest" description="Disordered" evidence="10">
    <location>
        <begin position="89"/>
        <end position="114"/>
    </location>
</feature>
<dbReference type="Gene3D" id="1.50.40.10">
    <property type="entry name" value="Mitochondrial carrier domain"/>
    <property type="match status" value="1"/>
</dbReference>
<evidence type="ECO:0008006" key="13">
    <source>
        <dbReference type="Google" id="ProtNLM"/>
    </source>
</evidence>
<evidence type="ECO:0000256" key="3">
    <source>
        <dbReference type="ARBA" id="ARBA00022448"/>
    </source>
</evidence>
<dbReference type="EMBL" id="JASJQH010006955">
    <property type="protein sequence ID" value="KAK9722207.1"/>
    <property type="molecule type" value="Genomic_DNA"/>
</dbReference>
<comment type="subcellular location">
    <subcellularLocation>
        <location evidence="1">Membrane</location>
        <topology evidence="1">Multi-pass membrane protein</topology>
    </subcellularLocation>
</comment>
<evidence type="ECO:0000313" key="12">
    <source>
        <dbReference type="Proteomes" id="UP001479436"/>
    </source>
</evidence>
<organism evidence="11 12">
    <name type="scientific">Basidiobolus ranarum</name>
    <dbReference type="NCBI Taxonomy" id="34480"/>
    <lineage>
        <taxon>Eukaryota</taxon>
        <taxon>Fungi</taxon>
        <taxon>Fungi incertae sedis</taxon>
        <taxon>Zoopagomycota</taxon>
        <taxon>Entomophthoromycotina</taxon>
        <taxon>Basidiobolomycetes</taxon>
        <taxon>Basidiobolales</taxon>
        <taxon>Basidiobolaceae</taxon>
        <taxon>Basidiobolus</taxon>
    </lineage>
</organism>
<evidence type="ECO:0000256" key="5">
    <source>
        <dbReference type="ARBA" id="ARBA00022737"/>
    </source>
</evidence>
<evidence type="ECO:0000256" key="10">
    <source>
        <dbReference type="SAM" id="MobiDB-lite"/>
    </source>
</evidence>
<dbReference type="InterPro" id="IPR044712">
    <property type="entry name" value="SLC25A32-like"/>
</dbReference>
<dbReference type="PROSITE" id="PS50920">
    <property type="entry name" value="SOLCAR"/>
    <property type="match status" value="1"/>
</dbReference>
<reference evidence="11 12" key="1">
    <citation type="submission" date="2023-04" db="EMBL/GenBank/DDBJ databases">
        <title>Genome of Basidiobolus ranarum AG-B5.</title>
        <authorList>
            <person name="Stajich J.E."/>
            <person name="Carter-House D."/>
            <person name="Gryganskyi A."/>
        </authorList>
    </citation>
    <scope>NUCLEOTIDE SEQUENCE [LARGE SCALE GENOMIC DNA]</scope>
    <source>
        <strain evidence="11 12">AG-B5</strain>
    </source>
</reference>
<dbReference type="InterPro" id="IPR023395">
    <property type="entry name" value="MCP_dom_sf"/>
</dbReference>
<evidence type="ECO:0000256" key="6">
    <source>
        <dbReference type="ARBA" id="ARBA00022989"/>
    </source>
</evidence>
<dbReference type="Pfam" id="PF00153">
    <property type="entry name" value="Mito_carr"/>
    <property type="match status" value="1"/>
</dbReference>
<dbReference type="SUPFAM" id="SSF103506">
    <property type="entry name" value="Mitochondrial carrier"/>
    <property type="match status" value="1"/>
</dbReference>
<dbReference type="Proteomes" id="UP001479436">
    <property type="component" value="Unassembled WGS sequence"/>
</dbReference>
<comment type="caution">
    <text evidence="11">The sequence shown here is derived from an EMBL/GenBank/DDBJ whole genome shotgun (WGS) entry which is preliminary data.</text>
</comment>
<keyword evidence="7 8" id="KW-0472">Membrane</keyword>
<keyword evidence="5" id="KW-0677">Repeat</keyword>
<evidence type="ECO:0000256" key="4">
    <source>
        <dbReference type="ARBA" id="ARBA00022692"/>
    </source>
</evidence>
<accession>A0ABR2W7N9</accession>
<gene>
    <name evidence="11" type="ORF">K7432_002839</name>
</gene>
<evidence type="ECO:0000256" key="1">
    <source>
        <dbReference type="ARBA" id="ARBA00004141"/>
    </source>
</evidence>
<evidence type="ECO:0000256" key="2">
    <source>
        <dbReference type="ARBA" id="ARBA00006375"/>
    </source>
</evidence>